<evidence type="ECO:0000256" key="3">
    <source>
        <dbReference type="PROSITE-ProRule" id="PRU00284"/>
    </source>
</evidence>
<dbReference type="InterPro" id="IPR004089">
    <property type="entry name" value="MCPsignal_dom"/>
</dbReference>
<comment type="similarity">
    <text evidence="2">Belongs to the methyl-accepting chemotaxis (MCP) protein family.</text>
</comment>
<keyword evidence="3" id="KW-0807">Transducer</keyword>
<reference evidence="6 7" key="1">
    <citation type="submission" date="2021-04" db="EMBL/GenBank/DDBJ databases">
        <authorList>
            <person name="Vanwijnsberghe S."/>
        </authorList>
    </citation>
    <scope>NUCLEOTIDE SEQUENCE [LARGE SCALE GENOMIC DNA]</scope>
    <source>
        <strain evidence="6 7">LMG 32171</strain>
    </source>
</reference>
<gene>
    <name evidence="6" type="primary">trg_1</name>
    <name evidence="6" type="ORF">R54767_01306</name>
</gene>
<dbReference type="SUPFAM" id="SSF58104">
    <property type="entry name" value="Methyl-accepting chemotaxis protein (MCP) signaling domain"/>
    <property type="match status" value="1"/>
</dbReference>
<organism evidence="6 7">
    <name type="scientific">Paraburkholderia gardini</name>
    <dbReference type="NCBI Taxonomy" id="2823469"/>
    <lineage>
        <taxon>Bacteria</taxon>
        <taxon>Pseudomonadati</taxon>
        <taxon>Pseudomonadota</taxon>
        <taxon>Betaproteobacteria</taxon>
        <taxon>Burkholderiales</taxon>
        <taxon>Burkholderiaceae</taxon>
        <taxon>Paraburkholderia</taxon>
    </lineage>
</organism>
<dbReference type="RefSeq" id="WP_324251709.1">
    <property type="nucleotide sequence ID" value="NZ_CAJQYY010000006.1"/>
</dbReference>
<sequence length="384" mass="40439">MHKFVPTIKFRLAMALGIPALLTLGIGVVATVALRDSHSFAGVSTHALLWLLPVATGGTIAILAFGFVHLQAIVVDGLGRQSRSFQYLSQTLDLSRRSAARRMDEFGRGAVWFDRFMNRVEETVLTVQAATDSVSTATQQIAAGNMDLSARTEEQAASLEETAASMVELTETVRHNTDNARQANNLASRASGMADDGHDAVQAMMHTIEQINQGSTKISEITGLIEGIAFQTNILALNAAVEAARAGDHGRGFAVVASEVRNLAQRSSTAAKEIKALIGSSVAMVREGSSQAAHVGSTVEQVKTAIGQVSAIVAEIASASEEQSRGIEQVAAAVTQMDQVTQQNAALVEQAAAAAQSLEEQVTRVRGTLSEFKVGTANTAKLSA</sequence>
<keyword evidence="4" id="KW-1133">Transmembrane helix</keyword>
<comment type="caution">
    <text evidence="6">The sequence shown here is derived from an EMBL/GenBank/DDBJ whole genome shotgun (WGS) entry which is preliminary data.</text>
</comment>
<keyword evidence="1" id="KW-0488">Methylation</keyword>
<dbReference type="EMBL" id="CAJQYY010000006">
    <property type="protein sequence ID" value="CAG4892459.1"/>
    <property type="molecule type" value="Genomic_DNA"/>
</dbReference>
<evidence type="ECO:0000256" key="1">
    <source>
        <dbReference type="ARBA" id="ARBA00022481"/>
    </source>
</evidence>
<accession>A0ABM8U0G7</accession>
<evidence type="ECO:0000256" key="2">
    <source>
        <dbReference type="ARBA" id="ARBA00029447"/>
    </source>
</evidence>
<keyword evidence="4" id="KW-0812">Transmembrane</keyword>
<dbReference type="SMART" id="SM00283">
    <property type="entry name" value="MA"/>
    <property type="match status" value="1"/>
</dbReference>
<name>A0ABM8U0G7_9BURK</name>
<dbReference type="Proteomes" id="UP000789752">
    <property type="component" value="Unassembled WGS sequence"/>
</dbReference>
<dbReference type="PROSITE" id="PS50111">
    <property type="entry name" value="CHEMOTAXIS_TRANSDUC_2"/>
    <property type="match status" value="1"/>
</dbReference>
<feature type="transmembrane region" description="Helical" evidence="4">
    <location>
        <begin position="12"/>
        <end position="35"/>
    </location>
</feature>
<dbReference type="CDD" id="cd11386">
    <property type="entry name" value="MCP_signal"/>
    <property type="match status" value="1"/>
</dbReference>
<evidence type="ECO:0000313" key="6">
    <source>
        <dbReference type="EMBL" id="CAG4892459.1"/>
    </source>
</evidence>
<keyword evidence="4" id="KW-0472">Membrane</keyword>
<keyword evidence="7" id="KW-1185">Reference proteome</keyword>
<dbReference type="InterPro" id="IPR051310">
    <property type="entry name" value="MCP_chemotaxis"/>
</dbReference>
<proteinExistence type="inferred from homology"/>
<feature type="transmembrane region" description="Helical" evidence="4">
    <location>
        <begin position="47"/>
        <end position="75"/>
    </location>
</feature>
<dbReference type="Pfam" id="PF00015">
    <property type="entry name" value="MCPsignal"/>
    <property type="match status" value="1"/>
</dbReference>
<feature type="domain" description="Methyl-accepting transducer" evidence="5">
    <location>
        <begin position="130"/>
        <end position="359"/>
    </location>
</feature>
<dbReference type="PANTHER" id="PTHR43531:SF14">
    <property type="entry name" value="METHYL-ACCEPTING CHEMOTAXIS PROTEIN I-RELATED"/>
    <property type="match status" value="1"/>
</dbReference>
<dbReference type="PANTHER" id="PTHR43531">
    <property type="entry name" value="PROTEIN ICFG"/>
    <property type="match status" value="1"/>
</dbReference>
<evidence type="ECO:0000259" key="5">
    <source>
        <dbReference type="PROSITE" id="PS50111"/>
    </source>
</evidence>
<dbReference type="Gene3D" id="1.10.287.950">
    <property type="entry name" value="Methyl-accepting chemotaxis protein"/>
    <property type="match status" value="1"/>
</dbReference>
<protein>
    <submittedName>
        <fullName evidence="6">Methyl-accepting chemotaxis protein III</fullName>
    </submittedName>
</protein>
<evidence type="ECO:0000313" key="7">
    <source>
        <dbReference type="Proteomes" id="UP000789752"/>
    </source>
</evidence>
<evidence type="ECO:0000256" key="4">
    <source>
        <dbReference type="SAM" id="Phobius"/>
    </source>
</evidence>